<dbReference type="AlphaFoldDB" id="D2REL7"/>
<dbReference type="HOGENOM" id="CLU_3056923_0_0_2"/>
<dbReference type="EMBL" id="CP001857">
    <property type="protein sequence ID" value="ADB58561.1"/>
    <property type="molecule type" value="Genomic_DNA"/>
</dbReference>
<dbReference type="STRING" id="572546.Arcpr_1515"/>
<protein>
    <submittedName>
        <fullName evidence="1">Uncharacterized protein</fullName>
    </submittedName>
</protein>
<reference evidence="1 2" key="1">
    <citation type="journal article" date="2010" name="Stand. Genomic Sci.">
        <title>Complete genome sequence of Archaeoglobus profundus type strain (AV18).</title>
        <authorList>
            <person name="von Jan M."/>
            <person name="Lapidus A."/>
            <person name="Del Rio T.G."/>
            <person name="Copeland A."/>
            <person name="Tice H."/>
            <person name="Cheng J.F."/>
            <person name="Lucas S."/>
            <person name="Chen F."/>
            <person name="Nolan M."/>
            <person name="Goodwin L."/>
            <person name="Han C."/>
            <person name="Pitluck S."/>
            <person name="Liolios K."/>
            <person name="Ivanova N."/>
            <person name="Mavromatis K."/>
            <person name="Ovchinnikova G."/>
            <person name="Chertkov O."/>
            <person name="Pati A."/>
            <person name="Chen A."/>
            <person name="Palaniappan K."/>
            <person name="Land M."/>
            <person name="Hauser L."/>
            <person name="Chang Y.J."/>
            <person name="Jeffries C.D."/>
            <person name="Saunders E."/>
            <person name="Brettin T."/>
            <person name="Detter J.C."/>
            <person name="Chain P."/>
            <person name="Eichinger K."/>
            <person name="Huber H."/>
            <person name="Spring S."/>
            <person name="Rohde M."/>
            <person name="Goker M."/>
            <person name="Wirth R."/>
            <person name="Woyke T."/>
            <person name="Bristow J."/>
            <person name="Eisen J.A."/>
            <person name="Markowitz V."/>
            <person name="Hugenholtz P."/>
            <person name="Kyrpides N.C."/>
            <person name="Klenk H.P."/>
        </authorList>
    </citation>
    <scope>NUCLEOTIDE SEQUENCE [LARGE SCALE GENOMIC DNA]</scope>
    <source>
        <strain evidence="2">DSM 5631 / JCM 9629 / NBRC 100127 / Av18</strain>
    </source>
</reference>
<sequence>MSKLILPPGYIIKRGKPTCGHEIDTITLGNVKYHFCEECKVCWVEDEGFLESR</sequence>
<dbReference type="PaxDb" id="572546-Arcpr_1515"/>
<evidence type="ECO:0000313" key="2">
    <source>
        <dbReference type="Proteomes" id="UP000001901"/>
    </source>
</evidence>
<dbReference type="Proteomes" id="UP000001901">
    <property type="component" value="Chromosome"/>
</dbReference>
<evidence type="ECO:0000313" key="1">
    <source>
        <dbReference type="EMBL" id="ADB58561.1"/>
    </source>
</evidence>
<dbReference type="KEGG" id="apo:Arcpr_1515"/>
<proteinExistence type="predicted"/>
<accession>D2REL7</accession>
<organism evidence="1 2">
    <name type="scientific">Archaeoglobus profundus (strain DSM 5631 / JCM 9629 / NBRC 100127 / Av18)</name>
    <dbReference type="NCBI Taxonomy" id="572546"/>
    <lineage>
        <taxon>Archaea</taxon>
        <taxon>Methanobacteriati</taxon>
        <taxon>Methanobacteriota</taxon>
        <taxon>Archaeoglobi</taxon>
        <taxon>Archaeoglobales</taxon>
        <taxon>Archaeoglobaceae</taxon>
        <taxon>Archaeoglobus</taxon>
    </lineage>
</organism>
<gene>
    <name evidence="1" type="ordered locus">Arcpr_1515</name>
</gene>
<keyword evidence="2" id="KW-1185">Reference proteome</keyword>
<name>D2REL7_ARCPA</name>